<comment type="caution">
    <text evidence="1">The sequence shown here is derived from an EMBL/GenBank/DDBJ whole genome shotgun (WGS) entry which is preliminary data.</text>
</comment>
<organism evidence="1">
    <name type="scientific">mine drainage metagenome</name>
    <dbReference type="NCBI Taxonomy" id="410659"/>
    <lineage>
        <taxon>unclassified sequences</taxon>
        <taxon>metagenomes</taxon>
        <taxon>ecological metagenomes</taxon>
    </lineage>
</organism>
<accession>A0A1J5QBG6</accession>
<sequence length="89" mass="9823">MSPIRKILGGVMIGGKIHAVGKLENGKFAAGFLHEGKDVDDSHQFECIRAAFDHWYASLPDGKSTSTPVTGSRTFRPVWLRSRPRTNGR</sequence>
<dbReference type="EMBL" id="MLJW01002919">
    <property type="protein sequence ID" value="OIQ73301.1"/>
    <property type="molecule type" value="Genomic_DNA"/>
</dbReference>
<proteinExistence type="predicted"/>
<gene>
    <name evidence="1" type="ORF">GALL_450650</name>
</gene>
<reference evidence="1" key="1">
    <citation type="submission" date="2016-10" db="EMBL/GenBank/DDBJ databases">
        <title>Sequence of Gallionella enrichment culture.</title>
        <authorList>
            <person name="Poehlein A."/>
            <person name="Muehling M."/>
            <person name="Daniel R."/>
        </authorList>
    </citation>
    <scope>NUCLEOTIDE SEQUENCE</scope>
</reference>
<evidence type="ECO:0000313" key="1">
    <source>
        <dbReference type="EMBL" id="OIQ73301.1"/>
    </source>
</evidence>
<dbReference type="AlphaFoldDB" id="A0A1J5QBG6"/>
<name>A0A1J5QBG6_9ZZZZ</name>
<protein>
    <submittedName>
        <fullName evidence="1">Uncharacterized protein</fullName>
    </submittedName>
</protein>